<dbReference type="HOGENOM" id="CLU_094511_0_0_2"/>
<dbReference type="Proteomes" id="UP000007490">
    <property type="component" value="Chromosome"/>
</dbReference>
<dbReference type="STRING" id="877455.Metbo_0509"/>
<reference evidence="4" key="1">
    <citation type="submission" date="2011-02" db="EMBL/GenBank/DDBJ databases">
        <title>Complete sequence of Methanobacterium sp. AL-21.</title>
        <authorList>
            <consortium name="US DOE Joint Genome Institute"/>
            <person name="Lucas S."/>
            <person name="Copeland A."/>
            <person name="Lapidus A."/>
            <person name="Cheng J.-F."/>
            <person name="Goodwin L."/>
            <person name="Pitluck S."/>
            <person name="Chertkov O."/>
            <person name="Detter J.C."/>
            <person name="Han C."/>
            <person name="Tapia R."/>
            <person name="Land M."/>
            <person name="Hauser L."/>
            <person name="Kyrpides N."/>
            <person name="Ivanova N."/>
            <person name="Mikhailova N."/>
            <person name="Pagani I."/>
            <person name="Cadillo-Quiroz H."/>
            <person name="Imachi H."/>
            <person name="Zinder S."/>
            <person name="Liu W."/>
            <person name="Woyke T."/>
        </authorList>
    </citation>
    <scope>NUCLEOTIDE SEQUENCE [LARGE SCALE GENOMIC DNA]</scope>
    <source>
        <strain evidence="4">AL-21</strain>
    </source>
</reference>
<keyword evidence="4" id="KW-1185">Reference proteome</keyword>
<proteinExistence type="inferred from homology"/>
<accession>F0T9L3</accession>
<dbReference type="HAMAP" id="MF_00674">
    <property type="entry name" value="UPF0251"/>
    <property type="match status" value="1"/>
</dbReference>
<evidence type="ECO:0000256" key="2">
    <source>
        <dbReference type="HAMAP-Rule" id="MF_00674"/>
    </source>
</evidence>
<dbReference type="eggNOG" id="arCOG02238">
    <property type="taxonomic scope" value="Archaea"/>
</dbReference>
<dbReference type="PANTHER" id="PTHR37478">
    <property type="match status" value="1"/>
</dbReference>
<protein>
    <recommendedName>
        <fullName evidence="2">UPF0251 protein Metbo_0509</fullName>
    </recommendedName>
</protein>
<dbReference type="GeneID" id="10276949"/>
<evidence type="ECO:0000313" key="4">
    <source>
        <dbReference type="Proteomes" id="UP000007490"/>
    </source>
</evidence>
<dbReference type="Pfam" id="PF02001">
    <property type="entry name" value="DUF134"/>
    <property type="match status" value="1"/>
</dbReference>
<evidence type="ECO:0000313" key="3">
    <source>
        <dbReference type="EMBL" id="ADZ08761.1"/>
    </source>
</evidence>
<reference evidence="3 4" key="2">
    <citation type="journal article" date="2014" name="Int. J. Syst. Evol. Microbiol.">
        <title>Methanobacterium paludis sp. nov. and a novel strain of Methanobacterium lacus isolated from northern peatlands.</title>
        <authorList>
            <person name="Cadillo-Quiroz H."/>
            <person name="Brauer S.L."/>
            <person name="Goodson N."/>
            <person name="Yavitt J.B."/>
            <person name="Zinder S.H."/>
        </authorList>
    </citation>
    <scope>NUCLEOTIDE SEQUENCE [LARGE SCALE GENOMIC DNA]</scope>
    <source>
        <strain evidence="3 4">AL-21</strain>
    </source>
</reference>
<comment type="similarity">
    <text evidence="1 2">Belongs to the UPF0251 family.</text>
</comment>
<sequence length="203" mass="23193">MNIYSFMVRPQVFRKISKNPEVRCFKPDGENLEELEPIQISLDEFEAIRLRDYHDIKQVKAASIMEISQPTFHRILSSARKKISKALIEGNPIIIVGDGFITDKKRYKCNDCGFEWLSNEKNYDKCLECQSENIVKTDEEDMLIKIDPDILERRSYGGKGLGAGPPKVCKCPKCGYEHPKTRTIPCRNTKCPVCETPLCGSND</sequence>
<dbReference type="InterPro" id="IPR002852">
    <property type="entry name" value="UPF0251"/>
</dbReference>
<dbReference type="EMBL" id="CP002551">
    <property type="protein sequence ID" value="ADZ08761.1"/>
    <property type="molecule type" value="Genomic_DNA"/>
</dbReference>
<dbReference type="eggNOG" id="arCOG02239">
    <property type="taxonomic scope" value="Archaea"/>
</dbReference>
<gene>
    <name evidence="3" type="ordered locus">Metbo_0509</name>
</gene>
<dbReference type="PANTHER" id="PTHR37478:SF2">
    <property type="entry name" value="UPF0251 PROTEIN TK0562"/>
    <property type="match status" value="1"/>
</dbReference>
<evidence type="ECO:0000256" key="1">
    <source>
        <dbReference type="ARBA" id="ARBA00009350"/>
    </source>
</evidence>
<dbReference type="RefSeq" id="WP_013644112.1">
    <property type="nucleotide sequence ID" value="NC_015216.1"/>
</dbReference>
<organism evidence="3 4">
    <name type="scientific">Methanobacterium lacus (strain AL-21)</name>
    <dbReference type="NCBI Taxonomy" id="877455"/>
    <lineage>
        <taxon>Archaea</taxon>
        <taxon>Methanobacteriati</taxon>
        <taxon>Methanobacteriota</taxon>
        <taxon>Methanomada group</taxon>
        <taxon>Methanobacteria</taxon>
        <taxon>Methanobacteriales</taxon>
        <taxon>Methanobacteriaceae</taxon>
        <taxon>Methanobacterium</taxon>
    </lineage>
</organism>
<dbReference type="KEGG" id="mel:Metbo_0509"/>
<dbReference type="AlphaFoldDB" id="F0T9L3"/>
<name>F0T9L3_METLA</name>